<dbReference type="InterPro" id="IPR001853">
    <property type="entry name" value="DSBA-like_thioredoxin_dom"/>
</dbReference>
<dbReference type="Proteomes" id="UP000078237">
    <property type="component" value="Unassembled WGS sequence"/>
</dbReference>
<dbReference type="SUPFAM" id="SSF52833">
    <property type="entry name" value="Thioredoxin-like"/>
    <property type="match status" value="1"/>
</dbReference>
<evidence type="ECO:0000313" key="3">
    <source>
        <dbReference type="Proteomes" id="UP000078237"/>
    </source>
</evidence>
<dbReference type="VEuPathDB" id="FungiDB:MMYC01_209342"/>
<proteinExistence type="predicted"/>
<organism evidence="2 3">
    <name type="scientific">Madurella mycetomatis</name>
    <dbReference type="NCBI Taxonomy" id="100816"/>
    <lineage>
        <taxon>Eukaryota</taxon>
        <taxon>Fungi</taxon>
        <taxon>Dikarya</taxon>
        <taxon>Ascomycota</taxon>
        <taxon>Pezizomycotina</taxon>
        <taxon>Sordariomycetes</taxon>
        <taxon>Sordariomycetidae</taxon>
        <taxon>Sordariales</taxon>
        <taxon>Sordariales incertae sedis</taxon>
        <taxon>Madurella</taxon>
    </lineage>
</organism>
<dbReference type="PANTHER" id="PTHR13887:SF41">
    <property type="entry name" value="THIOREDOXIN SUPERFAMILY PROTEIN"/>
    <property type="match status" value="1"/>
</dbReference>
<reference evidence="2 3" key="1">
    <citation type="journal article" date="2016" name="Genome Announc.">
        <title>Genome Sequence of Madurella mycetomatis mm55, Isolated from a Human Mycetoma Case in Sudan.</title>
        <authorList>
            <person name="Smit S."/>
            <person name="Derks M.F."/>
            <person name="Bervoets S."/>
            <person name="Fahal A."/>
            <person name="van Leeuwen W."/>
            <person name="van Belkum A."/>
            <person name="van de Sande W.W."/>
        </authorList>
    </citation>
    <scope>NUCLEOTIDE SEQUENCE [LARGE SCALE GENOMIC DNA]</scope>
    <source>
        <strain evidence="3">mm55</strain>
    </source>
</reference>
<feature type="domain" description="DSBA-like thioredoxin" evidence="1">
    <location>
        <begin position="5"/>
        <end position="190"/>
    </location>
</feature>
<accession>A0A175VUA8</accession>
<evidence type="ECO:0000313" key="2">
    <source>
        <dbReference type="EMBL" id="KXX74314.1"/>
    </source>
</evidence>
<dbReference type="CDD" id="cd03024">
    <property type="entry name" value="DsbA_FrnE"/>
    <property type="match status" value="1"/>
</dbReference>
<gene>
    <name evidence="2" type="ORF">MMYC01_209342</name>
</gene>
<comment type="caution">
    <text evidence="2">The sequence shown here is derived from an EMBL/GenBank/DDBJ whole genome shotgun (WGS) entry which is preliminary data.</text>
</comment>
<dbReference type="AlphaFoldDB" id="A0A175VUA8"/>
<dbReference type="EMBL" id="LCTW02000366">
    <property type="protein sequence ID" value="KXX74314.1"/>
    <property type="molecule type" value="Genomic_DNA"/>
</dbReference>
<dbReference type="GO" id="GO:0016491">
    <property type="term" value="F:oxidoreductase activity"/>
    <property type="evidence" value="ECO:0007669"/>
    <property type="project" value="InterPro"/>
</dbReference>
<keyword evidence="3" id="KW-1185">Reference proteome</keyword>
<dbReference type="OrthoDB" id="1930760at2759"/>
<protein>
    <submittedName>
        <fullName evidence="2">Uncharacterized protein YwbO</fullName>
    </submittedName>
</protein>
<dbReference type="Pfam" id="PF01323">
    <property type="entry name" value="DSBA"/>
    <property type="match status" value="1"/>
</dbReference>
<name>A0A175VUA8_9PEZI</name>
<dbReference type="InterPro" id="IPR036249">
    <property type="entry name" value="Thioredoxin-like_sf"/>
</dbReference>
<dbReference type="PANTHER" id="PTHR13887">
    <property type="entry name" value="GLUTATHIONE S-TRANSFERASE KAPPA"/>
    <property type="match status" value="1"/>
</dbReference>
<sequence>MTNFTIKVVSDNVCPWCYIGKKKLDKAIELYKKTYPGGREDTFTISWSPFYLDEKSPEQGIPIQERFTQRFGRERAGELQERLRTLATQEGIKFSFAGKLGNTRDSRRLIQLGKTKRCGEPHRDGAVLIRVGVKAGIDREEVRMWLETGRGGKEVDAEAQEAKSNEVRGVPNYTIQGKWEIHGAQDPQEFMGVFVKAKEEELV</sequence>
<evidence type="ECO:0000259" key="1">
    <source>
        <dbReference type="Pfam" id="PF01323"/>
    </source>
</evidence>
<dbReference type="Gene3D" id="3.40.30.10">
    <property type="entry name" value="Glutaredoxin"/>
    <property type="match status" value="1"/>
</dbReference>